<keyword evidence="3" id="KW-1185">Reference proteome</keyword>
<dbReference type="GO" id="GO:0016757">
    <property type="term" value="F:glycosyltransferase activity"/>
    <property type="evidence" value="ECO:0007669"/>
    <property type="project" value="TreeGrafter"/>
</dbReference>
<sequence length="351" mass="39179">MRETDVLLVGPAGTTGGIAQYMREQRRRLPARVSSRIYDVSVPMSESTQDFLVAMVLAFAQILKFPFRRPPDVVHVHTSHWNSFYQSGVYAVLASTLWRVPVVMHVHGSSFDDFMQTDSKPIRLYQSLVFSQCDTVIVLSDYWRDIVGLRVAEEKITVLPNAVDPGEYDPRYDATPPHLVFISNHLERKGIEEFVEAVDTLMQNGEDCDVTIAGSGPLSHLAADLAEKHERVTYEGYVSEERKREMLNDGSVFVLPTYAENLPIALLEAMAGGNALVSTTVGAIPSLIDDDNGVLVEPGDAETLAATLSDLVNDPERLEQMGRTSRERVLETYSWSVATERLDDLYRELAQ</sequence>
<gene>
    <name evidence="2" type="ORF">SAMN04488124_3260</name>
</gene>
<keyword evidence="2" id="KW-0808">Transferase</keyword>
<evidence type="ECO:0000313" key="2">
    <source>
        <dbReference type="EMBL" id="SFR66574.1"/>
    </source>
</evidence>
<dbReference type="Pfam" id="PF13579">
    <property type="entry name" value="Glyco_trans_4_4"/>
    <property type="match status" value="1"/>
</dbReference>
<dbReference type="InterPro" id="IPR050194">
    <property type="entry name" value="Glycosyltransferase_grp1"/>
</dbReference>
<evidence type="ECO:0000313" key="3">
    <source>
        <dbReference type="Proteomes" id="UP000243250"/>
    </source>
</evidence>
<dbReference type="Gene3D" id="3.40.50.2000">
    <property type="entry name" value="Glycogen Phosphorylase B"/>
    <property type="match status" value="2"/>
</dbReference>
<evidence type="ECO:0000259" key="1">
    <source>
        <dbReference type="Pfam" id="PF13579"/>
    </source>
</evidence>
<dbReference type="AlphaFoldDB" id="A0A1I6IIT1"/>
<dbReference type="STRING" id="555875.SAMN04488124_3260"/>
<dbReference type="CDD" id="cd03801">
    <property type="entry name" value="GT4_PimA-like"/>
    <property type="match status" value="1"/>
</dbReference>
<dbReference type="RefSeq" id="WP_089882894.1">
    <property type="nucleotide sequence ID" value="NZ_FOYS01000006.1"/>
</dbReference>
<reference evidence="3" key="1">
    <citation type="submission" date="2016-10" db="EMBL/GenBank/DDBJ databases">
        <authorList>
            <person name="Varghese N."/>
            <person name="Submissions S."/>
        </authorList>
    </citation>
    <scope>NUCLEOTIDE SEQUENCE [LARGE SCALE GENOMIC DNA]</scope>
    <source>
        <strain evidence="3">CGMCC 1.8711</strain>
    </source>
</reference>
<dbReference type="SUPFAM" id="SSF53756">
    <property type="entry name" value="UDP-Glycosyltransferase/glycogen phosphorylase"/>
    <property type="match status" value="1"/>
</dbReference>
<feature type="domain" description="Glycosyltransferase subfamily 4-like N-terminal" evidence="1">
    <location>
        <begin position="5"/>
        <end position="161"/>
    </location>
</feature>
<dbReference type="PANTHER" id="PTHR45947:SF3">
    <property type="entry name" value="SULFOQUINOVOSYL TRANSFERASE SQD2"/>
    <property type="match status" value="1"/>
</dbReference>
<protein>
    <submittedName>
        <fullName evidence="2">Glycosyltransferase involved in cell wall bisynthesis</fullName>
    </submittedName>
</protein>
<dbReference type="PANTHER" id="PTHR45947">
    <property type="entry name" value="SULFOQUINOVOSYL TRANSFERASE SQD2"/>
    <property type="match status" value="1"/>
</dbReference>
<name>A0A1I6IIT1_9EURY</name>
<dbReference type="OrthoDB" id="131038at2157"/>
<dbReference type="Pfam" id="PF13692">
    <property type="entry name" value="Glyco_trans_1_4"/>
    <property type="match status" value="1"/>
</dbReference>
<dbReference type="EMBL" id="FOYS01000006">
    <property type="protein sequence ID" value="SFR66574.1"/>
    <property type="molecule type" value="Genomic_DNA"/>
</dbReference>
<accession>A0A1I6IIT1</accession>
<dbReference type="Proteomes" id="UP000243250">
    <property type="component" value="Unassembled WGS sequence"/>
</dbReference>
<dbReference type="InterPro" id="IPR028098">
    <property type="entry name" value="Glyco_trans_4-like_N"/>
</dbReference>
<proteinExistence type="predicted"/>
<organism evidence="2 3">
    <name type="scientific">Halogeometricum limi</name>
    <dbReference type="NCBI Taxonomy" id="555875"/>
    <lineage>
        <taxon>Archaea</taxon>
        <taxon>Methanobacteriati</taxon>
        <taxon>Methanobacteriota</taxon>
        <taxon>Stenosarchaea group</taxon>
        <taxon>Halobacteria</taxon>
        <taxon>Halobacteriales</taxon>
        <taxon>Haloferacaceae</taxon>
        <taxon>Halogeometricum</taxon>
    </lineage>
</organism>